<dbReference type="AlphaFoldDB" id="A0A0E0JUZ4"/>
<dbReference type="GO" id="GO:0000226">
    <property type="term" value="P:microtubule cytoskeleton organization"/>
    <property type="evidence" value="ECO:0007669"/>
    <property type="project" value="InterPro"/>
</dbReference>
<dbReference type="GO" id="GO:0005819">
    <property type="term" value="C:spindle"/>
    <property type="evidence" value="ECO:0007669"/>
    <property type="project" value="TreeGrafter"/>
</dbReference>
<reference evidence="5" key="1">
    <citation type="submission" date="2015-04" db="UniProtKB">
        <authorList>
            <consortium name="EnsemblPlants"/>
        </authorList>
    </citation>
    <scope>IDENTIFICATION</scope>
</reference>
<dbReference type="HOGENOM" id="CLU_011760_1_1_1"/>
<dbReference type="GO" id="GO:0005737">
    <property type="term" value="C:cytoplasm"/>
    <property type="evidence" value="ECO:0007669"/>
    <property type="project" value="TreeGrafter"/>
</dbReference>
<keyword evidence="2" id="KW-0493">Microtubule</keyword>
<feature type="compositionally biased region" description="Basic and acidic residues" evidence="4">
    <location>
        <begin position="482"/>
        <end position="498"/>
    </location>
</feature>
<evidence type="ECO:0000256" key="2">
    <source>
        <dbReference type="ARBA" id="ARBA00022701"/>
    </source>
</evidence>
<dbReference type="EnsemblPlants" id="OPUNC02G01510.1">
    <property type="protein sequence ID" value="OPUNC02G01510.1"/>
    <property type="gene ID" value="OPUNC02G01510"/>
</dbReference>
<name>A0A0E0JUZ4_ORYPU</name>
<evidence type="ECO:0000313" key="6">
    <source>
        <dbReference type="Proteomes" id="UP000026962"/>
    </source>
</evidence>
<sequence>MVSLKLRAILFPFQMEPRREMLLQELGEMWDEIGEAEEDRREVLHALEEDCLNVYRVKVAQVKQHRAQLQREIAESVAEVAAICAAIGEPSTTVHIACSSLQGTGNLKEELGSITPELEEMRRRREERRRQFSEVTELINRMEQEIKPSKQLHLTMDNSDLTIRRLEELRAHLQNLQQEKESRVRKVTELMGSLHSSSLVLGMDFRETNLHHDDEGDISDDAIARLVSEIGRLREIKRNRMQKLQDLVATMLELWNLMDTPSEEQKRFQSVACNIAASEDEITERDALSMEFINNVGADQIMSSHDWCVIMQVEAEVVRLERLKECRMKDLVLKKYDELNEIRRRAHVPVENEDDAMMIFDAIDSDTERSLILERLEVHISEAKDEEFSRKDVLERMEKWQAALEEESWLEEYNRNENRYNVGKGTHLVLKRAEKARALVSKMPAMAEALITKVVAWEKERGAKFEYDGDGLLDMLEEYNNTRKEKEQERKRQRDQRRMLGQGTVESPAVRPPPKNIKNVTRTLSMGGGSVGGKKASASVSSRPSTPSFLKSPMSARRSDEGQMLLSRTVEEDILL</sequence>
<evidence type="ECO:0000256" key="3">
    <source>
        <dbReference type="SAM" id="Coils"/>
    </source>
</evidence>
<organism evidence="5">
    <name type="scientific">Oryza punctata</name>
    <name type="common">Red rice</name>
    <dbReference type="NCBI Taxonomy" id="4537"/>
    <lineage>
        <taxon>Eukaryota</taxon>
        <taxon>Viridiplantae</taxon>
        <taxon>Streptophyta</taxon>
        <taxon>Embryophyta</taxon>
        <taxon>Tracheophyta</taxon>
        <taxon>Spermatophyta</taxon>
        <taxon>Magnoliopsida</taxon>
        <taxon>Liliopsida</taxon>
        <taxon>Poales</taxon>
        <taxon>Poaceae</taxon>
        <taxon>BOP clade</taxon>
        <taxon>Oryzoideae</taxon>
        <taxon>Oryzeae</taxon>
        <taxon>Oryzinae</taxon>
        <taxon>Oryza</taxon>
    </lineage>
</organism>
<dbReference type="Gramene" id="OPUNC02G01510.1">
    <property type="protein sequence ID" value="OPUNC02G01510.1"/>
    <property type="gene ID" value="OPUNC02G01510"/>
</dbReference>
<protein>
    <recommendedName>
        <fullName evidence="7">65-kDa microtubule-associated protein 3</fullName>
    </recommendedName>
</protein>
<comment type="similarity">
    <text evidence="1">Belongs to the MAP65/ASE1 family.</text>
</comment>
<keyword evidence="6" id="KW-1185">Reference proteome</keyword>
<dbReference type="Gene3D" id="1.20.58.1520">
    <property type="match status" value="1"/>
</dbReference>
<accession>A0A0E0JUZ4</accession>
<evidence type="ECO:0008006" key="7">
    <source>
        <dbReference type="Google" id="ProtNLM"/>
    </source>
</evidence>
<dbReference type="Pfam" id="PF03999">
    <property type="entry name" value="MAP65_ASE1"/>
    <property type="match status" value="1"/>
</dbReference>
<feature type="coiled-coil region" evidence="3">
    <location>
        <begin position="52"/>
        <end position="79"/>
    </location>
</feature>
<evidence type="ECO:0000256" key="1">
    <source>
        <dbReference type="ARBA" id="ARBA00006187"/>
    </source>
</evidence>
<dbReference type="InterPro" id="IPR007145">
    <property type="entry name" value="MAP65_Ase1_PRC1"/>
</dbReference>
<evidence type="ECO:0000256" key="4">
    <source>
        <dbReference type="SAM" id="MobiDB-lite"/>
    </source>
</evidence>
<feature type="region of interest" description="Disordered" evidence="4">
    <location>
        <begin position="482"/>
        <end position="576"/>
    </location>
</feature>
<feature type="coiled-coil region" evidence="3">
    <location>
        <begin position="118"/>
        <end position="186"/>
    </location>
</feature>
<dbReference type="PANTHER" id="PTHR19321:SF13">
    <property type="entry name" value="OS02G0126300 PROTEIN"/>
    <property type="match status" value="1"/>
</dbReference>
<dbReference type="GO" id="GO:0008017">
    <property type="term" value="F:microtubule binding"/>
    <property type="evidence" value="ECO:0007669"/>
    <property type="project" value="InterPro"/>
</dbReference>
<keyword evidence="3" id="KW-0175">Coiled coil</keyword>
<dbReference type="eggNOG" id="KOG4302">
    <property type="taxonomic scope" value="Eukaryota"/>
</dbReference>
<evidence type="ECO:0000313" key="5">
    <source>
        <dbReference type="EnsemblPlants" id="OPUNC02G01510.1"/>
    </source>
</evidence>
<dbReference type="STRING" id="4537.A0A0E0JUZ4"/>
<dbReference type="OMA" id="HELGEMW"/>
<dbReference type="Proteomes" id="UP000026962">
    <property type="component" value="Chromosome 2"/>
</dbReference>
<feature type="compositionally biased region" description="Low complexity" evidence="4">
    <location>
        <begin position="533"/>
        <end position="548"/>
    </location>
</feature>
<reference evidence="5" key="2">
    <citation type="submission" date="2018-05" db="EMBL/GenBank/DDBJ databases">
        <title>OpunRS2 (Oryza punctata Reference Sequence Version 2).</title>
        <authorList>
            <person name="Zhang J."/>
            <person name="Kudrna D."/>
            <person name="Lee S."/>
            <person name="Talag J."/>
            <person name="Welchert J."/>
            <person name="Wing R.A."/>
        </authorList>
    </citation>
    <scope>NUCLEOTIDE SEQUENCE [LARGE SCALE GENOMIC DNA]</scope>
</reference>
<dbReference type="GO" id="GO:0005874">
    <property type="term" value="C:microtubule"/>
    <property type="evidence" value="ECO:0007669"/>
    <property type="project" value="UniProtKB-KW"/>
</dbReference>
<dbReference type="PANTHER" id="PTHR19321">
    <property type="entry name" value="PROTEIN REGULATOR OF CYTOKINESIS 1 PRC1-RELATED"/>
    <property type="match status" value="1"/>
</dbReference>
<proteinExistence type="inferred from homology"/>